<evidence type="ECO:0000256" key="2">
    <source>
        <dbReference type="ARBA" id="ARBA00007886"/>
    </source>
</evidence>
<dbReference type="AlphaFoldDB" id="A8ML61"/>
<dbReference type="Pfam" id="PF05504">
    <property type="entry name" value="Spore_GerAC"/>
    <property type="match status" value="1"/>
</dbReference>
<evidence type="ECO:0000256" key="1">
    <source>
        <dbReference type="ARBA" id="ARBA00004635"/>
    </source>
</evidence>
<dbReference type="GO" id="GO:0009847">
    <property type="term" value="P:spore germination"/>
    <property type="evidence" value="ECO:0007669"/>
    <property type="project" value="InterPro"/>
</dbReference>
<feature type="domain" description="Spore germination protein N-terminal" evidence="9">
    <location>
        <begin position="23"/>
        <end position="191"/>
    </location>
</feature>
<evidence type="ECO:0000256" key="5">
    <source>
        <dbReference type="ARBA" id="ARBA00023136"/>
    </source>
</evidence>
<evidence type="ECO:0000313" key="11">
    <source>
        <dbReference type="Proteomes" id="UP000000269"/>
    </source>
</evidence>
<dbReference type="InterPro" id="IPR057336">
    <property type="entry name" value="GerAC_N"/>
</dbReference>
<dbReference type="eggNOG" id="ENOG502ZB9S">
    <property type="taxonomic scope" value="Bacteria"/>
</dbReference>
<dbReference type="GO" id="GO:0016020">
    <property type="term" value="C:membrane"/>
    <property type="evidence" value="ECO:0007669"/>
    <property type="project" value="UniProtKB-SubCell"/>
</dbReference>
<evidence type="ECO:0000256" key="4">
    <source>
        <dbReference type="ARBA" id="ARBA00022729"/>
    </source>
</evidence>
<evidence type="ECO:0000259" key="9">
    <source>
        <dbReference type="Pfam" id="PF25198"/>
    </source>
</evidence>
<reference evidence="11" key="1">
    <citation type="submission" date="2007-10" db="EMBL/GenBank/DDBJ databases">
        <title>Complete genome of Alkaliphilus oremlandii OhILAs.</title>
        <authorList>
            <person name="Copeland A."/>
            <person name="Lucas S."/>
            <person name="Lapidus A."/>
            <person name="Barry K."/>
            <person name="Detter J.C."/>
            <person name="Glavina del Rio T."/>
            <person name="Hammon N."/>
            <person name="Israni S."/>
            <person name="Dalin E."/>
            <person name="Tice H."/>
            <person name="Pitluck S."/>
            <person name="Chain P."/>
            <person name="Malfatti S."/>
            <person name="Shin M."/>
            <person name="Vergez L."/>
            <person name="Schmutz J."/>
            <person name="Larimer F."/>
            <person name="Land M."/>
            <person name="Hauser L."/>
            <person name="Kyrpides N."/>
            <person name="Mikhailova N."/>
            <person name="Stolz J.F."/>
            <person name="Dawson A."/>
            <person name="Fisher E."/>
            <person name="Crable B."/>
            <person name="Perera E."/>
            <person name="Lisak J."/>
            <person name="Ranganathan M."/>
            <person name="Basu P."/>
            <person name="Richardson P."/>
        </authorList>
    </citation>
    <scope>NUCLEOTIDE SEQUENCE [LARGE SCALE GENOMIC DNA]</scope>
    <source>
        <strain evidence="11">OhILAs</strain>
    </source>
</reference>
<dbReference type="EMBL" id="CP000853">
    <property type="protein sequence ID" value="ABW17878.1"/>
    <property type="molecule type" value="Genomic_DNA"/>
</dbReference>
<keyword evidence="4" id="KW-0732">Signal</keyword>
<evidence type="ECO:0000256" key="3">
    <source>
        <dbReference type="ARBA" id="ARBA00022544"/>
    </source>
</evidence>
<protein>
    <submittedName>
        <fullName evidence="10">Spore germination B3 GerAC family protein</fullName>
    </submittedName>
</protein>
<dbReference type="Gene3D" id="3.30.300.210">
    <property type="entry name" value="Nutrient germinant receptor protein C, domain 3"/>
    <property type="match status" value="1"/>
</dbReference>
<dbReference type="HOGENOM" id="CLU_051140_0_2_9"/>
<dbReference type="STRING" id="350688.Clos_0315"/>
<dbReference type="PANTHER" id="PTHR35789:SF1">
    <property type="entry name" value="SPORE GERMINATION PROTEIN B3"/>
    <property type="match status" value="1"/>
</dbReference>
<keyword evidence="3" id="KW-0309">Germination</keyword>
<evidence type="ECO:0000256" key="7">
    <source>
        <dbReference type="ARBA" id="ARBA00023288"/>
    </source>
</evidence>
<keyword evidence="5" id="KW-0472">Membrane</keyword>
<proteinExistence type="inferred from homology"/>
<dbReference type="RefSeq" id="WP_012158193.1">
    <property type="nucleotide sequence ID" value="NC_009922.1"/>
</dbReference>
<evidence type="ECO:0000259" key="8">
    <source>
        <dbReference type="Pfam" id="PF05504"/>
    </source>
</evidence>
<keyword evidence="11" id="KW-1185">Reference proteome</keyword>
<name>A8ML61_ALKOO</name>
<dbReference type="InterPro" id="IPR046953">
    <property type="entry name" value="Spore_GerAC-like_C"/>
</dbReference>
<organism evidence="10 11">
    <name type="scientific">Alkaliphilus oremlandii (strain OhILAs)</name>
    <name type="common">Clostridium oremlandii (strain OhILAs)</name>
    <dbReference type="NCBI Taxonomy" id="350688"/>
    <lineage>
        <taxon>Bacteria</taxon>
        <taxon>Bacillati</taxon>
        <taxon>Bacillota</taxon>
        <taxon>Clostridia</taxon>
        <taxon>Peptostreptococcales</taxon>
        <taxon>Natronincolaceae</taxon>
        <taxon>Alkaliphilus</taxon>
    </lineage>
</organism>
<dbReference type="KEGG" id="aoe:Clos_0315"/>
<dbReference type="Pfam" id="PF25198">
    <property type="entry name" value="Spore_GerAC_N"/>
    <property type="match status" value="1"/>
</dbReference>
<dbReference type="PANTHER" id="PTHR35789">
    <property type="entry name" value="SPORE GERMINATION PROTEIN B3"/>
    <property type="match status" value="1"/>
</dbReference>
<dbReference type="InterPro" id="IPR008844">
    <property type="entry name" value="Spore_GerAC-like"/>
</dbReference>
<keyword evidence="6" id="KW-0564">Palmitate</keyword>
<sequence length="372" mass="42214">MLKKVIKLLIVALISLPLLSCWDSKDLEELLIVYGLGIDISEENPDNYVFTIAFPTIIEDAPEKKVTFSAEASSISRGRSNPQKKVYRDLSFDNIKIVVFNEDVAKQGLLFHMDSMFRVPLFRGTTRFAVSGGSANGLLQFQPPVSLLVTNFLFDSIGQNYNATNVPVTTLRGFSNQYYTTGIEPSMPFISYGDTQNDLKIDRIALFKEDKMIHVLTGINSRAFMMLKGEIKDGVHTFEFFSEETGRKEFLSVNVIDGKSKIKTEIKDNQLHIYQEVSINAHLGEYTAREKIFSTDRIKRLEDIINHELKLGLDETLKILQKDLECDNIGYGKYVKGNHPEYFDSEDWNSQFAEAMIHINPTIQIRTVGVTP</sequence>
<comment type="subcellular location">
    <subcellularLocation>
        <location evidence="1">Membrane</location>
        <topology evidence="1">Lipid-anchor</topology>
    </subcellularLocation>
</comment>
<evidence type="ECO:0000313" key="10">
    <source>
        <dbReference type="EMBL" id="ABW17878.1"/>
    </source>
</evidence>
<dbReference type="InterPro" id="IPR038501">
    <property type="entry name" value="Spore_GerAC_C_sf"/>
</dbReference>
<keyword evidence="7" id="KW-0449">Lipoprotein</keyword>
<accession>A8ML61</accession>
<comment type="similarity">
    <text evidence="2">Belongs to the GerABKC lipoprotein family.</text>
</comment>
<evidence type="ECO:0000256" key="6">
    <source>
        <dbReference type="ARBA" id="ARBA00023139"/>
    </source>
</evidence>
<dbReference type="NCBIfam" id="TIGR02887">
    <property type="entry name" value="spore_ger_x_C"/>
    <property type="match status" value="1"/>
</dbReference>
<feature type="domain" description="Spore germination GerAC-like C-terminal" evidence="8">
    <location>
        <begin position="203"/>
        <end position="369"/>
    </location>
</feature>
<gene>
    <name evidence="10" type="ordered locus">Clos_0315</name>
</gene>
<dbReference type="Proteomes" id="UP000000269">
    <property type="component" value="Chromosome"/>
</dbReference>